<organism evidence="10 11">
    <name type="scientific">Rohdeia mirabilis</name>
    <dbReference type="NCBI Taxonomy" id="2528008"/>
    <lineage>
        <taxon>Bacteria</taxon>
        <taxon>Pseudomonadati</taxon>
        <taxon>Planctomycetota</taxon>
        <taxon>Planctomycetia</taxon>
        <taxon>Planctomycetia incertae sedis</taxon>
        <taxon>Rohdeia</taxon>
    </lineage>
</organism>
<dbReference type="PANTHER" id="PTHR43289">
    <property type="entry name" value="MITOGEN-ACTIVATED PROTEIN KINASE KINASE KINASE 20-RELATED"/>
    <property type="match status" value="1"/>
</dbReference>
<gene>
    <name evidence="10" type="primary">pknB_2</name>
    <name evidence="10" type="ORF">Pla163_02060</name>
</gene>
<keyword evidence="6" id="KW-0175">Coiled coil</keyword>
<evidence type="ECO:0000256" key="3">
    <source>
        <dbReference type="ARBA" id="ARBA00022777"/>
    </source>
</evidence>
<dbReference type="InterPro" id="IPR011009">
    <property type="entry name" value="Kinase-like_dom_sf"/>
</dbReference>
<dbReference type="Pfam" id="PF00069">
    <property type="entry name" value="Pkinase"/>
    <property type="match status" value="1"/>
</dbReference>
<evidence type="ECO:0000256" key="7">
    <source>
        <dbReference type="SAM" id="MobiDB-lite"/>
    </source>
</evidence>
<keyword evidence="8" id="KW-0472">Membrane</keyword>
<keyword evidence="11" id="KW-1185">Reference proteome</keyword>
<dbReference type="Proteomes" id="UP000319342">
    <property type="component" value="Chromosome"/>
</dbReference>
<evidence type="ECO:0000256" key="2">
    <source>
        <dbReference type="ARBA" id="ARBA00022741"/>
    </source>
</evidence>
<evidence type="ECO:0000256" key="4">
    <source>
        <dbReference type="ARBA" id="ARBA00022840"/>
    </source>
</evidence>
<protein>
    <submittedName>
        <fullName evidence="10">Serine/threonine-protein kinase PknB</fullName>
        <ecNumber evidence="10">2.7.11.1</ecNumber>
    </submittedName>
</protein>
<evidence type="ECO:0000256" key="5">
    <source>
        <dbReference type="PROSITE-ProRule" id="PRU10141"/>
    </source>
</evidence>
<evidence type="ECO:0000313" key="10">
    <source>
        <dbReference type="EMBL" id="QDU83110.1"/>
    </source>
</evidence>
<name>A0A518CV54_9BACT</name>
<dbReference type="AlphaFoldDB" id="A0A518CV54"/>
<dbReference type="PROSITE" id="PS00107">
    <property type="entry name" value="PROTEIN_KINASE_ATP"/>
    <property type="match status" value="1"/>
</dbReference>
<evidence type="ECO:0000256" key="8">
    <source>
        <dbReference type="SAM" id="Phobius"/>
    </source>
</evidence>
<keyword evidence="8" id="KW-1133">Transmembrane helix</keyword>
<dbReference type="SUPFAM" id="SSF56112">
    <property type="entry name" value="Protein kinase-like (PK-like)"/>
    <property type="match status" value="1"/>
</dbReference>
<dbReference type="SUPFAM" id="SSF48452">
    <property type="entry name" value="TPR-like"/>
    <property type="match status" value="3"/>
</dbReference>
<keyword evidence="8" id="KW-0812">Transmembrane</keyword>
<dbReference type="InterPro" id="IPR008271">
    <property type="entry name" value="Ser/Thr_kinase_AS"/>
</dbReference>
<dbReference type="RefSeq" id="WP_419186174.1">
    <property type="nucleotide sequence ID" value="NZ_CP036290.1"/>
</dbReference>
<feature type="domain" description="Protein kinase" evidence="9">
    <location>
        <begin position="32"/>
        <end position="329"/>
    </location>
</feature>
<dbReference type="PROSITE" id="PS00108">
    <property type="entry name" value="PROTEIN_KINASE_ST"/>
    <property type="match status" value="1"/>
</dbReference>
<feature type="region of interest" description="Disordered" evidence="7">
    <location>
        <begin position="1"/>
        <end position="24"/>
    </location>
</feature>
<dbReference type="PROSITE" id="PS50011">
    <property type="entry name" value="PROTEIN_KINASE_DOM"/>
    <property type="match status" value="1"/>
</dbReference>
<keyword evidence="4 5" id="KW-0067">ATP-binding</keyword>
<dbReference type="Gene3D" id="1.25.40.10">
    <property type="entry name" value="Tetratricopeptide repeat domain"/>
    <property type="match status" value="3"/>
</dbReference>
<dbReference type="PANTHER" id="PTHR43289:SF6">
    <property type="entry name" value="SERINE_THREONINE-PROTEIN KINASE NEKL-3"/>
    <property type="match status" value="1"/>
</dbReference>
<sequence>MLDDEAPDAAPSEAAPSHAAPGEGAGHVIDRYTLVEQVGEGGMGTVWLAEQSEPVKRRVALKIIKLGMDTREVVVRFEAERQALALMDHPCIAKVLDGGATATGRPYFVMELVDGVPITQFCDEHRLDLRARLLLFAKVCEAIQHAHQKGIIHRDIKPSNVLVSTGDDGPTPKVIDFGIAKATSAELTEATLATELGQIVGTPEYMAPEQAGGGGLDIDTRADVYSLGVLLYELLTGTKTFDVREALQSGYDELLRQIREVDPALPSTRVSSLGDTATTIAGTRLVDAATLSQHLRGELDWVVMRAIEKDRERRYETASALADDIERYLANEPVEAAPPSAMYRWRKFVQRRRKTVAALAAIAFLLVTGVVGTSLGLVWALDERDRADEAAERATRSAEAAATAERVARENEQRAIAEAERAEAAAAEEVRARKRAETVTTFVTETLRRSSALDGGHEDMTVLEAMDIAVAEIDEGRFSDDPETEAQLLGTVAEILDRNGRAQDALPLLVRARDLRRTLAVGDDRALVLAQASLGAMLRDLGRLTEAAPLLEEAVEIDRRLDDEHGLARPVVLNHLAALRSAQGRRTEAIDIYRELLARLEAEDSERQERFQIAILRHNLGIALVEEGLAGEAEPMLARALDELRLFEEGDDPRVALFMESLASARAAIGNTDSALDLYDASLAMYRAIYSGPHPATAQCLTNFGSKLLELGATAESEPYFREALEMYRAVYPSGHRDTARAHNFVASALARQRRYDEVGPELEACVAIYRRVLEEPEQAMARALTFLASQRDVTGRFDKAYELYAEAVELYRVLEPELAPGDGREVADAFGNAAVLAWRTGRLDRSVPLFEELLARHRATLEPDDPRLLMAAMNLGVNLRDAGRAAEAVPLLEEAWPLDDDPQMSGVVEQALLVTYGLAGEVERATSLAHARVRAAREVYAPGSGALLIVLGDSAAALLRVGEAADAEAMLVEMVEAIDAAGLASWGAHVARVHLGMAQLALGRADEAEPLLVAGRAGMEAMLGSVMHSQLLPYEECLGALVELYATTGDEERAESARAALETWRAR</sequence>
<dbReference type="EMBL" id="CP036290">
    <property type="protein sequence ID" value="QDU83110.1"/>
    <property type="molecule type" value="Genomic_DNA"/>
</dbReference>
<keyword evidence="3 10" id="KW-0418">Kinase</keyword>
<reference evidence="10 11" key="1">
    <citation type="submission" date="2019-02" db="EMBL/GenBank/DDBJ databases">
        <title>Deep-cultivation of Planctomycetes and their phenomic and genomic characterization uncovers novel biology.</title>
        <authorList>
            <person name="Wiegand S."/>
            <person name="Jogler M."/>
            <person name="Boedeker C."/>
            <person name="Pinto D."/>
            <person name="Vollmers J."/>
            <person name="Rivas-Marin E."/>
            <person name="Kohn T."/>
            <person name="Peeters S.H."/>
            <person name="Heuer A."/>
            <person name="Rast P."/>
            <person name="Oberbeckmann S."/>
            <person name="Bunk B."/>
            <person name="Jeske O."/>
            <person name="Meyerdierks A."/>
            <person name="Storesund J.E."/>
            <person name="Kallscheuer N."/>
            <person name="Luecker S."/>
            <person name="Lage O.M."/>
            <person name="Pohl T."/>
            <person name="Merkel B.J."/>
            <person name="Hornburger P."/>
            <person name="Mueller R.-W."/>
            <person name="Bruemmer F."/>
            <person name="Labrenz M."/>
            <person name="Spormann A.M."/>
            <person name="Op den Camp H."/>
            <person name="Overmann J."/>
            <person name="Amann R."/>
            <person name="Jetten M.S.M."/>
            <person name="Mascher T."/>
            <person name="Medema M.H."/>
            <person name="Devos D.P."/>
            <person name="Kaster A.-K."/>
            <person name="Ovreas L."/>
            <person name="Rohde M."/>
            <person name="Galperin M.Y."/>
            <person name="Jogler C."/>
        </authorList>
    </citation>
    <scope>NUCLEOTIDE SEQUENCE [LARGE SCALE GENOMIC DNA]</scope>
    <source>
        <strain evidence="10 11">Pla163</strain>
    </source>
</reference>
<feature type="binding site" evidence="5">
    <location>
        <position position="62"/>
    </location>
    <ligand>
        <name>ATP</name>
        <dbReference type="ChEBI" id="CHEBI:30616"/>
    </ligand>
</feature>
<dbReference type="Pfam" id="PF13424">
    <property type="entry name" value="TPR_12"/>
    <property type="match status" value="3"/>
</dbReference>
<feature type="transmembrane region" description="Helical" evidence="8">
    <location>
        <begin position="356"/>
        <end position="381"/>
    </location>
</feature>
<dbReference type="EC" id="2.7.11.1" evidence="10"/>
<dbReference type="Gene3D" id="3.30.200.20">
    <property type="entry name" value="Phosphorylase Kinase, domain 1"/>
    <property type="match status" value="1"/>
</dbReference>
<dbReference type="GO" id="GO:0004674">
    <property type="term" value="F:protein serine/threonine kinase activity"/>
    <property type="evidence" value="ECO:0007669"/>
    <property type="project" value="UniProtKB-EC"/>
</dbReference>
<feature type="coiled-coil region" evidence="6">
    <location>
        <begin position="407"/>
        <end position="437"/>
    </location>
</feature>
<keyword evidence="2 5" id="KW-0547">Nucleotide-binding</keyword>
<proteinExistence type="predicted"/>
<evidence type="ECO:0000259" key="9">
    <source>
        <dbReference type="PROSITE" id="PS50011"/>
    </source>
</evidence>
<evidence type="ECO:0000256" key="1">
    <source>
        <dbReference type="ARBA" id="ARBA00022679"/>
    </source>
</evidence>
<dbReference type="SMART" id="SM00220">
    <property type="entry name" value="S_TKc"/>
    <property type="match status" value="1"/>
</dbReference>
<dbReference type="InterPro" id="IPR011990">
    <property type="entry name" value="TPR-like_helical_dom_sf"/>
</dbReference>
<dbReference type="InterPro" id="IPR019734">
    <property type="entry name" value="TPR_rpt"/>
</dbReference>
<dbReference type="InterPro" id="IPR000719">
    <property type="entry name" value="Prot_kinase_dom"/>
</dbReference>
<evidence type="ECO:0000313" key="11">
    <source>
        <dbReference type="Proteomes" id="UP000319342"/>
    </source>
</evidence>
<evidence type="ECO:0000256" key="6">
    <source>
        <dbReference type="SAM" id="Coils"/>
    </source>
</evidence>
<dbReference type="InterPro" id="IPR017441">
    <property type="entry name" value="Protein_kinase_ATP_BS"/>
</dbReference>
<dbReference type="GO" id="GO:0005524">
    <property type="term" value="F:ATP binding"/>
    <property type="evidence" value="ECO:0007669"/>
    <property type="project" value="UniProtKB-UniRule"/>
</dbReference>
<dbReference type="CDD" id="cd14014">
    <property type="entry name" value="STKc_PknB_like"/>
    <property type="match status" value="1"/>
</dbReference>
<keyword evidence="1 10" id="KW-0808">Transferase</keyword>
<accession>A0A518CV54</accession>
<feature type="compositionally biased region" description="Low complexity" evidence="7">
    <location>
        <begin position="8"/>
        <end position="22"/>
    </location>
</feature>
<dbReference type="SMART" id="SM00028">
    <property type="entry name" value="TPR"/>
    <property type="match status" value="8"/>
</dbReference>
<dbReference type="Gene3D" id="1.10.510.10">
    <property type="entry name" value="Transferase(Phosphotransferase) domain 1"/>
    <property type="match status" value="1"/>
</dbReference>